<accession>A0A3S0RQS0</accession>
<organism evidence="3 4">
    <name type="scientific">Dyella dinghuensis</name>
    <dbReference type="NCBI Taxonomy" id="1920169"/>
    <lineage>
        <taxon>Bacteria</taxon>
        <taxon>Pseudomonadati</taxon>
        <taxon>Pseudomonadota</taxon>
        <taxon>Gammaproteobacteria</taxon>
        <taxon>Lysobacterales</taxon>
        <taxon>Rhodanobacteraceae</taxon>
        <taxon>Dyella</taxon>
    </lineage>
</organism>
<dbReference type="EMBL" id="RYZR01000008">
    <property type="protein sequence ID" value="RUL61415.1"/>
    <property type="molecule type" value="Genomic_DNA"/>
</dbReference>
<keyword evidence="4" id="KW-1185">Reference proteome</keyword>
<reference evidence="3 4" key="1">
    <citation type="submission" date="2018-12" db="EMBL/GenBank/DDBJ databases">
        <title>Dyella dinghuensis sp. nov. DHOA06 and Dyella choica sp. nov. 4M-K27, isolated from forest soil.</title>
        <authorList>
            <person name="Qiu L.-H."/>
            <person name="Gao Z.-H."/>
        </authorList>
    </citation>
    <scope>NUCLEOTIDE SEQUENCE [LARGE SCALE GENOMIC DNA]</scope>
    <source>
        <strain evidence="3 4">DHOA06</strain>
    </source>
</reference>
<keyword evidence="1" id="KW-0175">Coiled coil</keyword>
<dbReference type="OrthoDB" id="5993054at2"/>
<name>A0A3S0RQS0_9GAMM</name>
<feature type="signal peptide" evidence="2">
    <location>
        <begin position="1"/>
        <end position="36"/>
    </location>
</feature>
<comment type="caution">
    <text evidence="3">The sequence shown here is derived from an EMBL/GenBank/DDBJ whole genome shotgun (WGS) entry which is preliminary data.</text>
</comment>
<sequence>MPRRPISKKAALSRSKMLTVAIATGLGLISVTAVSAQTTSDKKVTVSAAELAQMKAEIAELERKVADLESQSAAQTQVQQQTAQTVQATQAQVAATQQQVQAAQQHALTKSGDTLGGLGGVKWTFGGYLAGESVYRSRDTADDISTKFSNIPFPGGTSAAPISTSSGATTTYPVTNARNSQFVESARQSKLTIRVEGDINDTTHVSGYYDMDFLGGAQTANMNESNSYNPRIRQLWTNVDWDTYGLHLLAGQAWSLLTLNRVGMIAGTSEAQLPTIDSQPVPGFTWARQTQFRIVKDWDKTWWLGLSLENPQTAGIGAVAGKGTKDYTTSTATIAAGNNYDTLNTVSLNRIPDIIVKFAADPGWGHYEVFGISREFLTRVTPTAADGGPAATSNQTSHGQGYGLGMVLPLVPNVLEFQFSGLTGKGIGRYGSAQLNDITYTPSGAPQPLKENMLLGAITWHATPDFDVYVEGGREQEDSYLTTGANASPFGYGSALLGYNNSDCLIYGAPSDCTGQTRQIAQQAAGFWWKFYQGKFGKVQFGAEFAHATRTLFTDIHGNAPTAPDNMLFTSFRYYPF</sequence>
<gene>
    <name evidence="3" type="ORF">EKH79_17410</name>
</gene>
<protein>
    <recommendedName>
        <fullName evidence="5">Porin</fullName>
    </recommendedName>
</protein>
<evidence type="ECO:0000313" key="4">
    <source>
        <dbReference type="Proteomes" id="UP000267077"/>
    </source>
</evidence>
<feature type="chain" id="PRO_5018618189" description="Porin" evidence="2">
    <location>
        <begin position="37"/>
        <end position="577"/>
    </location>
</feature>
<keyword evidence="2" id="KW-0732">Signal</keyword>
<dbReference type="Proteomes" id="UP000267077">
    <property type="component" value="Unassembled WGS sequence"/>
</dbReference>
<evidence type="ECO:0000256" key="1">
    <source>
        <dbReference type="SAM" id="Coils"/>
    </source>
</evidence>
<evidence type="ECO:0008006" key="5">
    <source>
        <dbReference type="Google" id="ProtNLM"/>
    </source>
</evidence>
<evidence type="ECO:0000313" key="3">
    <source>
        <dbReference type="EMBL" id="RUL61415.1"/>
    </source>
</evidence>
<dbReference type="AlphaFoldDB" id="A0A3S0RQS0"/>
<dbReference type="RefSeq" id="WP_126675126.1">
    <property type="nucleotide sequence ID" value="NZ_RYZR01000008.1"/>
</dbReference>
<feature type="coiled-coil region" evidence="1">
    <location>
        <begin position="44"/>
        <end position="106"/>
    </location>
</feature>
<proteinExistence type="predicted"/>
<evidence type="ECO:0000256" key="2">
    <source>
        <dbReference type="SAM" id="SignalP"/>
    </source>
</evidence>